<evidence type="ECO:0000256" key="6">
    <source>
        <dbReference type="ARBA" id="ARBA00023239"/>
    </source>
</evidence>
<evidence type="ECO:0000256" key="1">
    <source>
        <dbReference type="ARBA" id="ARBA00005091"/>
    </source>
</evidence>
<comment type="catalytic activity">
    <reaction evidence="8 9">
        <text>5-[(5-phospho-1-deoxy-D-ribulos-1-ylimino)methylamino]-1-(5-phospho-beta-D-ribosyl)imidazole-4-carboxamide + L-glutamine = D-erythro-1-(imidazol-4-yl)glycerol 3-phosphate + 5-amino-1-(5-phospho-beta-D-ribosyl)imidazole-4-carboxamide + L-glutamate + H(+)</text>
        <dbReference type="Rhea" id="RHEA:24793"/>
        <dbReference type="ChEBI" id="CHEBI:15378"/>
        <dbReference type="ChEBI" id="CHEBI:29985"/>
        <dbReference type="ChEBI" id="CHEBI:58278"/>
        <dbReference type="ChEBI" id="CHEBI:58359"/>
        <dbReference type="ChEBI" id="CHEBI:58475"/>
        <dbReference type="ChEBI" id="CHEBI:58525"/>
        <dbReference type="EC" id="4.3.2.10"/>
    </reaction>
</comment>
<dbReference type="PATRIC" id="fig|217031.6.peg.2722"/>
<dbReference type="HAMAP" id="MF_01013">
    <property type="entry name" value="HisF"/>
    <property type="match status" value="1"/>
</dbReference>
<accession>A0A177ZSB7</accession>
<dbReference type="RefSeq" id="WP_064468230.1">
    <property type="nucleotide sequence ID" value="NZ_LDJR01000051.1"/>
</dbReference>
<dbReference type="GO" id="GO:0016829">
    <property type="term" value="F:lyase activity"/>
    <property type="evidence" value="ECO:0007669"/>
    <property type="project" value="UniProtKB-KW"/>
</dbReference>
<evidence type="ECO:0000313" key="11">
    <source>
        <dbReference type="EMBL" id="OAK70200.1"/>
    </source>
</evidence>
<sequence>MSAKKIIPCLDFKDGKVVKGVHFEGLREMGDPVEMAASYCQAGADELVFLDISATTEERDTLVDMVKKVAEKATVPFTVGGGIKLMEDVERILAAGANKVGINSAAVQNPNLIVEASKKFGSNSIVAAVDAKLATDGTWHVMTHGGQKDTGLDVIAWSKKLEQLGAGSILLTSVDRDGVKDGYDLKLTKAIVDAVSIPVIASGGCGNAEHIVEVFKQTNVAAALAASIFHENTTSIQDVKQLCLNQGVKMNES</sequence>
<evidence type="ECO:0000313" key="12">
    <source>
        <dbReference type="Proteomes" id="UP000077881"/>
    </source>
</evidence>
<dbReference type="Proteomes" id="UP000077881">
    <property type="component" value="Unassembled WGS sequence"/>
</dbReference>
<organism evidence="11 12">
    <name type="scientific">Lederbergia galactosidilytica</name>
    <dbReference type="NCBI Taxonomy" id="217031"/>
    <lineage>
        <taxon>Bacteria</taxon>
        <taxon>Bacillati</taxon>
        <taxon>Bacillota</taxon>
        <taxon>Bacilli</taxon>
        <taxon>Bacillales</taxon>
        <taxon>Bacillaceae</taxon>
        <taxon>Lederbergia</taxon>
    </lineage>
</organism>
<comment type="similarity">
    <text evidence="2 9 10">Belongs to the HisA/HisF family.</text>
</comment>
<comment type="subunit">
    <text evidence="3 9">Heterodimer of HisH and HisF.</text>
</comment>
<keyword evidence="5 9" id="KW-0368">Histidine biosynthesis</keyword>
<comment type="pathway">
    <text evidence="1 9">Amino-acid biosynthesis; L-histidine biosynthesis; L-histidine from 5-phospho-alpha-D-ribose 1-diphosphate: step 5/9.</text>
</comment>
<dbReference type="InterPro" id="IPR050064">
    <property type="entry name" value="IGPS_HisA/HisF"/>
</dbReference>
<dbReference type="PANTHER" id="PTHR21235">
    <property type="entry name" value="IMIDAZOLE GLYCEROL PHOSPHATE SYNTHASE SUBUNIT HISF/H IGP SYNTHASE SUBUNIT HISF/H"/>
    <property type="match status" value="1"/>
</dbReference>
<gene>
    <name evidence="9" type="primary">hisF</name>
    <name evidence="11" type="ORF">ABB05_12665</name>
</gene>
<keyword evidence="12" id="KW-1185">Reference proteome</keyword>
<dbReference type="Pfam" id="PF00977">
    <property type="entry name" value="His_biosynth"/>
    <property type="match status" value="1"/>
</dbReference>
<evidence type="ECO:0000256" key="8">
    <source>
        <dbReference type="ARBA" id="ARBA00047838"/>
    </source>
</evidence>
<comment type="caution">
    <text evidence="11">The sequence shown here is derived from an EMBL/GenBank/DDBJ whole genome shotgun (WGS) entry which is preliminary data.</text>
</comment>
<keyword evidence="4 9" id="KW-0028">Amino-acid biosynthesis</keyword>
<protein>
    <recommendedName>
        <fullName evidence="9">Imidazole glycerol phosphate synthase subunit HisF</fullName>
        <ecNumber evidence="9">4.3.2.10</ecNumber>
    </recommendedName>
    <alternativeName>
        <fullName evidence="9">IGP synthase cyclase subunit</fullName>
    </alternativeName>
    <alternativeName>
        <fullName evidence="9">IGP synthase subunit HisF</fullName>
    </alternativeName>
    <alternativeName>
        <fullName evidence="9">ImGP synthase subunit HisF</fullName>
        <shortName evidence="9">IGPS subunit HisF</shortName>
    </alternativeName>
</protein>
<evidence type="ECO:0000256" key="5">
    <source>
        <dbReference type="ARBA" id="ARBA00023102"/>
    </source>
</evidence>
<dbReference type="GO" id="GO:0005737">
    <property type="term" value="C:cytoplasm"/>
    <property type="evidence" value="ECO:0007669"/>
    <property type="project" value="UniProtKB-SubCell"/>
</dbReference>
<dbReference type="InterPro" id="IPR013785">
    <property type="entry name" value="Aldolase_TIM"/>
</dbReference>
<comment type="subcellular location">
    <subcellularLocation>
        <location evidence="9">Cytoplasm</location>
    </subcellularLocation>
</comment>
<keyword evidence="6 9" id="KW-0456">Lyase</keyword>
<dbReference type="GO" id="GO:0000107">
    <property type="term" value="F:imidazoleglycerol-phosphate synthase activity"/>
    <property type="evidence" value="ECO:0007669"/>
    <property type="project" value="UniProtKB-UniRule"/>
</dbReference>
<reference evidence="11 12" key="1">
    <citation type="submission" date="2015-05" db="EMBL/GenBank/DDBJ databases">
        <title>Comparison of genome.</title>
        <authorList>
            <person name="Zheng Z."/>
            <person name="Sun M."/>
        </authorList>
    </citation>
    <scope>NUCLEOTIDE SEQUENCE [LARGE SCALE GENOMIC DNA]</scope>
    <source>
        <strain evidence="11 12">G25-74</strain>
    </source>
</reference>
<dbReference type="EC" id="4.3.2.10" evidence="9"/>
<feature type="active site" evidence="9">
    <location>
        <position position="11"/>
    </location>
</feature>
<dbReference type="SUPFAM" id="SSF51366">
    <property type="entry name" value="Ribulose-phoshate binding barrel"/>
    <property type="match status" value="1"/>
</dbReference>
<keyword evidence="9" id="KW-0963">Cytoplasm</keyword>
<dbReference type="CDD" id="cd04731">
    <property type="entry name" value="HisF"/>
    <property type="match status" value="1"/>
</dbReference>
<comment type="function">
    <text evidence="7 9">IGPS catalyzes the conversion of PRFAR and glutamine to IGP, AICAR and glutamate. The HisF subunit catalyzes the cyclization activity that produces IGP and AICAR from PRFAR using the ammonia provided by the HisH subunit.</text>
</comment>
<dbReference type="Gene3D" id="3.20.20.70">
    <property type="entry name" value="Aldolase class I"/>
    <property type="match status" value="1"/>
</dbReference>
<dbReference type="AlphaFoldDB" id="A0A177ZSB7"/>
<evidence type="ECO:0000256" key="9">
    <source>
        <dbReference type="HAMAP-Rule" id="MF_01013"/>
    </source>
</evidence>
<dbReference type="EMBL" id="LDJR01000051">
    <property type="protein sequence ID" value="OAK70200.1"/>
    <property type="molecule type" value="Genomic_DNA"/>
</dbReference>
<name>A0A177ZSB7_9BACI</name>
<feature type="active site" evidence="9">
    <location>
        <position position="130"/>
    </location>
</feature>
<evidence type="ECO:0000256" key="7">
    <source>
        <dbReference type="ARBA" id="ARBA00025475"/>
    </source>
</evidence>
<dbReference type="PANTHER" id="PTHR21235:SF2">
    <property type="entry name" value="IMIDAZOLE GLYCEROL PHOSPHATE SYNTHASE HISHF"/>
    <property type="match status" value="1"/>
</dbReference>
<dbReference type="UniPathway" id="UPA00031">
    <property type="reaction ID" value="UER00010"/>
</dbReference>
<dbReference type="GO" id="GO:0000105">
    <property type="term" value="P:L-histidine biosynthetic process"/>
    <property type="evidence" value="ECO:0007669"/>
    <property type="project" value="UniProtKB-UniRule"/>
</dbReference>
<evidence type="ECO:0000256" key="10">
    <source>
        <dbReference type="RuleBase" id="RU003657"/>
    </source>
</evidence>
<proteinExistence type="inferred from homology"/>
<evidence type="ECO:0000256" key="3">
    <source>
        <dbReference type="ARBA" id="ARBA00011152"/>
    </source>
</evidence>
<dbReference type="OrthoDB" id="9781903at2"/>
<dbReference type="STRING" id="217031.ABB05_12665"/>
<dbReference type="InterPro" id="IPR004651">
    <property type="entry name" value="HisF"/>
</dbReference>
<evidence type="ECO:0000256" key="2">
    <source>
        <dbReference type="ARBA" id="ARBA00009667"/>
    </source>
</evidence>
<dbReference type="InterPro" id="IPR006062">
    <property type="entry name" value="His_biosynth"/>
</dbReference>
<dbReference type="NCBIfam" id="TIGR00735">
    <property type="entry name" value="hisF"/>
    <property type="match status" value="1"/>
</dbReference>
<dbReference type="InterPro" id="IPR011060">
    <property type="entry name" value="RibuloseP-bd_barrel"/>
</dbReference>
<evidence type="ECO:0000256" key="4">
    <source>
        <dbReference type="ARBA" id="ARBA00022605"/>
    </source>
</evidence>